<accession>A0A177YAW8</accession>
<evidence type="ECO:0000313" key="7">
    <source>
        <dbReference type="Proteomes" id="UP000077519"/>
    </source>
</evidence>
<feature type="domain" description="FAD-binding PCMH-type" evidence="5">
    <location>
        <begin position="13"/>
        <end position="186"/>
    </location>
</feature>
<dbReference type="Pfam" id="PF04030">
    <property type="entry name" value="ALO"/>
    <property type="match status" value="1"/>
</dbReference>
<dbReference type="GO" id="GO:0016020">
    <property type="term" value="C:membrane"/>
    <property type="evidence" value="ECO:0007669"/>
    <property type="project" value="InterPro"/>
</dbReference>
<dbReference type="PROSITE" id="PS51387">
    <property type="entry name" value="FAD_PCMH"/>
    <property type="match status" value="1"/>
</dbReference>
<dbReference type="AlphaFoldDB" id="A0A177YAW8"/>
<dbReference type="InterPro" id="IPR016167">
    <property type="entry name" value="FAD-bd_PCMH_sub1"/>
</dbReference>
<name>A0A177YAW8_9NOCA</name>
<dbReference type="InterPro" id="IPR010031">
    <property type="entry name" value="FAD_lactone_oxidase-like"/>
</dbReference>
<feature type="region of interest" description="Disordered" evidence="4">
    <location>
        <begin position="1"/>
        <end position="24"/>
    </location>
</feature>
<dbReference type="InterPro" id="IPR016166">
    <property type="entry name" value="FAD-bd_PCMH"/>
</dbReference>
<dbReference type="Gene3D" id="3.30.43.10">
    <property type="entry name" value="Uridine Diphospho-n-acetylenolpyruvylglucosamine Reductase, domain 2"/>
    <property type="match status" value="1"/>
</dbReference>
<reference evidence="6 7" key="1">
    <citation type="submission" date="2016-03" db="EMBL/GenBank/DDBJ databases">
        <title>Genome sequence of Rhodococcus kyotonensis KB10.</title>
        <authorList>
            <person name="Jeong H."/>
            <person name="Hong C.E."/>
            <person name="Jo S.H."/>
            <person name="Park J.M."/>
        </authorList>
    </citation>
    <scope>NUCLEOTIDE SEQUENCE [LARGE SCALE GENOMIC DNA]</scope>
    <source>
        <strain evidence="6 7">KB10</strain>
    </source>
</reference>
<dbReference type="GO" id="GO:0071949">
    <property type="term" value="F:FAD binding"/>
    <property type="evidence" value="ECO:0007669"/>
    <property type="project" value="InterPro"/>
</dbReference>
<organism evidence="6 7">
    <name type="scientific">Rhodococcoides kyotonense</name>
    <dbReference type="NCBI Taxonomy" id="398843"/>
    <lineage>
        <taxon>Bacteria</taxon>
        <taxon>Bacillati</taxon>
        <taxon>Actinomycetota</taxon>
        <taxon>Actinomycetes</taxon>
        <taxon>Mycobacteriales</taxon>
        <taxon>Nocardiaceae</taxon>
        <taxon>Rhodococcoides</taxon>
    </lineage>
</organism>
<dbReference type="InterPro" id="IPR006094">
    <property type="entry name" value="Oxid_FAD_bind_N"/>
</dbReference>
<dbReference type="Gene3D" id="3.30.70.2520">
    <property type="match status" value="1"/>
</dbReference>
<dbReference type="Pfam" id="PF01565">
    <property type="entry name" value="FAD_binding_4"/>
    <property type="match status" value="1"/>
</dbReference>
<dbReference type="Proteomes" id="UP000077519">
    <property type="component" value="Unassembled WGS sequence"/>
</dbReference>
<dbReference type="Gene3D" id="3.30.465.10">
    <property type="match status" value="1"/>
</dbReference>
<dbReference type="PANTHER" id="PTHR43762:SF1">
    <property type="entry name" value="D-ARABINONO-1,4-LACTONE OXIDASE"/>
    <property type="match status" value="1"/>
</dbReference>
<gene>
    <name evidence="6" type="ORF">A3K89_07250</name>
</gene>
<feature type="compositionally biased region" description="Polar residues" evidence="4">
    <location>
        <begin position="10"/>
        <end position="23"/>
    </location>
</feature>
<evidence type="ECO:0000313" key="6">
    <source>
        <dbReference type="EMBL" id="OAK52601.1"/>
    </source>
</evidence>
<dbReference type="SUPFAM" id="SSF55103">
    <property type="entry name" value="FAD-linked oxidases, C-terminal domain"/>
    <property type="match status" value="1"/>
</dbReference>
<comment type="caution">
    <text evidence="6">The sequence shown here is derived from an EMBL/GenBank/DDBJ whole genome shotgun (WGS) entry which is preliminary data.</text>
</comment>
<dbReference type="GO" id="GO:0080049">
    <property type="term" value="F:L-gulono-1,4-lactone dehydrogenase activity"/>
    <property type="evidence" value="ECO:0007669"/>
    <property type="project" value="TreeGrafter"/>
</dbReference>
<dbReference type="PIRSF" id="PIRSF000136">
    <property type="entry name" value="LGO_GLO"/>
    <property type="match status" value="1"/>
</dbReference>
<sequence>MNGVEWRNWAGNQSARPQESVSPKTVEEVRRTVFHAAETGLRVKCVGAGHSFTSIAVTDGILVDLDRLQGIESVVPMPDGSASVTVFAGTRLRALTAWLWDLGLAMTNLGDIDEQSIAGAISTGTHGTGRRFGGIATQVQALEMVTADGSVVTCSRDSEPDMFDAARVGLGALGIITKVTLRCEPAFALHAVEAPSTLTGTLSSLPDVVEQTDHFEFYWFPHTDRVLTKTNTRLPADSPLAPLGRVRAYLDDELLANRAFEIVNRAVTRFPAAIPRVNAFSSRALSAREFTDRSYRVFASSRTVRFREMEYAVPAESITYVVREVDRWLQSSGFAVAFPVEVRFAAADDIWLSTANGRDSAYVAVHQYHRREHREYFDAVEKIARSVGGRPHWGKLHSQTANDFAEMYEHFGDFVAMRDKLDPGGMFGNEYLAAALHVSRNA</sequence>
<dbReference type="InterPro" id="IPR016164">
    <property type="entry name" value="FAD-linked_Oxase-like_C"/>
</dbReference>
<protein>
    <submittedName>
        <fullName evidence="6">FAD-linked oxidoreductase</fullName>
    </submittedName>
</protein>
<dbReference type="NCBIfam" id="TIGR01679">
    <property type="entry name" value="bact_FAD_ox"/>
    <property type="match status" value="1"/>
</dbReference>
<evidence type="ECO:0000259" key="5">
    <source>
        <dbReference type="PROSITE" id="PS51387"/>
    </source>
</evidence>
<dbReference type="InterPro" id="IPR007173">
    <property type="entry name" value="ALO_C"/>
</dbReference>
<dbReference type="InterPro" id="IPR016171">
    <property type="entry name" value="Vanillyl_alc_oxidase_C-sub2"/>
</dbReference>
<evidence type="ECO:0000256" key="4">
    <source>
        <dbReference type="SAM" id="MobiDB-lite"/>
    </source>
</evidence>
<evidence type="ECO:0000256" key="2">
    <source>
        <dbReference type="ARBA" id="ARBA00022827"/>
    </source>
</evidence>
<dbReference type="EMBL" id="LVHI01000023">
    <property type="protein sequence ID" value="OAK52601.1"/>
    <property type="molecule type" value="Genomic_DNA"/>
</dbReference>
<proteinExistence type="predicted"/>
<evidence type="ECO:0000256" key="1">
    <source>
        <dbReference type="ARBA" id="ARBA00022630"/>
    </source>
</evidence>
<dbReference type="PANTHER" id="PTHR43762">
    <property type="entry name" value="L-GULONOLACTONE OXIDASE"/>
    <property type="match status" value="1"/>
</dbReference>
<evidence type="ECO:0000256" key="3">
    <source>
        <dbReference type="ARBA" id="ARBA00023002"/>
    </source>
</evidence>
<dbReference type="GO" id="GO:0003885">
    <property type="term" value="F:D-arabinono-1,4-lactone oxidase activity"/>
    <property type="evidence" value="ECO:0007669"/>
    <property type="project" value="InterPro"/>
</dbReference>
<keyword evidence="7" id="KW-1185">Reference proteome</keyword>
<dbReference type="InterPro" id="IPR036318">
    <property type="entry name" value="FAD-bd_PCMH-like_sf"/>
</dbReference>
<dbReference type="SUPFAM" id="SSF56176">
    <property type="entry name" value="FAD-binding/transporter-associated domain-like"/>
    <property type="match status" value="1"/>
</dbReference>
<dbReference type="InterPro" id="IPR016169">
    <property type="entry name" value="FAD-bd_PCMH_sub2"/>
</dbReference>
<keyword evidence="2" id="KW-0274">FAD</keyword>
<keyword evidence="1" id="KW-0285">Flavoprotein</keyword>
<dbReference type="Gene3D" id="1.10.45.10">
    <property type="entry name" value="Vanillyl-alcohol Oxidase, Chain A, domain 4"/>
    <property type="match status" value="1"/>
</dbReference>
<keyword evidence="3" id="KW-0560">Oxidoreductase</keyword>
<dbReference type="RefSeq" id="WP_068428226.1">
    <property type="nucleotide sequence ID" value="NZ_LVHI01000023.1"/>
</dbReference>